<accession>X1TJ82</accession>
<dbReference type="EMBL" id="BARW01007472">
    <property type="protein sequence ID" value="GAI87630.1"/>
    <property type="molecule type" value="Genomic_DNA"/>
</dbReference>
<gene>
    <name evidence="1" type="ORF">S12H4_15537</name>
</gene>
<protein>
    <recommendedName>
        <fullName evidence="2">Glycosyl hydrolases family 2 sugar binding domain-containing protein</fullName>
    </recommendedName>
</protein>
<comment type="caution">
    <text evidence="1">The sequence shown here is derived from an EMBL/GenBank/DDBJ whole genome shotgun (WGS) entry which is preliminary data.</text>
</comment>
<feature type="non-terminal residue" evidence="1">
    <location>
        <position position="154"/>
    </location>
</feature>
<name>X1TJ82_9ZZZZ</name>
<proteinExistence type="predicted"/>
<evidence type="ECO:0000313" key="1">
    <source>
        <dbReference type="EMBL" id="GAI87630.1"/>
    </source>
</evidence>
<sequence length="154" mass="17269">MESKQQSYRASIILSLITLSLFFSTYTAYCAENTGPRRIISLDGRWEIAEGGMDSVPRSFEHKVPVPGLVDMAKPAFDEVGKKSEKRQAFWYRRTFTVEGRIPAVAILKIHKAKYGTKVFLNGKLAGEHLPCFTPALLDVKKFLKGSGKQNELT</sequence>
<organism evidence="1">
    <name type="scientific">marine sediment metagenome</name>
    <dbReference type="NCBI Taxonomy" id="412755"/>
    <lineage>
        <taxon>unclassified sequences</taxon>
        <taxon>metagenomes</taxon>
        <taxon>ecological metagenomes</taxon>
    </lineage>
</organism>
<dbReference type="InterPro" id="IPR008979">
    <property type="entry name" value="Galactose-bd-like_sf"/>
</dbReference>
<dbReference type="SUPFAM" id="SSF49785">
    <property type="entry name" value="Galactose-binding domain-like"/>
    <property type="match status" value="1"/>
</dbReference>
<dbReference type="Gene3D" id="2.60.120.260">
    <property type="entry name" value="Galactose-binding domain-like"/>
    <property type="match status" value="1"/>
</dbReference>
<dbReference type="AlphaFoldDB" id="X1TJ82"/>
<reference evidence="1" key="1">
    <citation type="journal article" date="2014" name="Front. Microbiol.">
        <title>High frequency of phylogenetically diverse reductive dehalogenase-homologous genes in deep subseafloor sedimentary metagenomes.</title>
        <authorList>
            <person name="Kawai M."/>
            <person name="Futagami T."/>
            <person name="Toyoda A."/>
            <person name="Takaki Y."/>
            <person name="Nishi S."/>
            <person name="Hori S."/>
            <person name="Arai W."/>
            <person name="Tsubouchi T."/>
            <person name="Morono Y."/>
            <person name="Uchiyama I."/>
            <person name="Ito T."/>
            <person name="Fujiyama A."/>
            <person name="Inagaki F."/>
            <person name="Takami H."/>
        </authorList>
    </citation>
    <scope>NUCLEOTIDE SEQUENCE</scope>
    <source>
        <strain evidence="1">Expedition CK06-06</strain>
    </source>
</reference>
<evidence type="ECO:0008006" key="2">
    <source>
        <dbReference type="Google" id="ProtNLM"/>
    </source>
</evidence>